<proteinExistence type="predicted"/>
<keyword evidence="2" id="KW-1185">Reference proteome</keyword>
<evidence type="ECO:0000313" key="2">
    <source>
        <dbReference type="Proteomes" id="UP000281553"/>
    </source>
</evidence>
<name>A0A3P7LZG3_DIBLA</name>
<gene>
    <name evidence="1" type="ORF">DILT_LOCUS11299</name>
</gene>
<dbReference type="Proteomes" id="UP000281553">
    <property type="component" value="Unassembled WGS sequence"/>
</dbReference>
<evidence type="ECO:0000313" key="1">
    <source>
        <dbReference type="EMBL" id="VDN15468.1"/>
    </source>
</evidence>
<dbReference type="EMBL" id="UYRU01062617">
    <property type="protein sequence ID" value="VDN15468.1"/>
    <property type="molecule type" value="Genomic_DNA"/>
</dbReference>
<sequence>MAGLLDRSEVGSLVVEHVLMDFLYFTLEMYNQLADLAITDGPTADKWITSREVQLPNSVRHLLLEQESIQRRIGNPSSCSSCLLNVRNKWL</sequence>
<reference evidence="1 2" key="1">
    <citation type="submission" date="2018-11" db="EMBL/GenBank/DDBJ databases">
        <authorList>
            <consortium name="Pathogen Informatics"/>
        </authorList>
    </citation>
    <scope>NUCLEOTIDE SEQUENCE [LARGE SCALE GENOMIC DNA]</scope>
</reference>
<accession>A0A3P7LZG3</accession>
<dbReference type="AlphaFoldDB" id="A0A3P7LZG3"/>
<organism evidence="1 2">
    <name type="scientific">Dibothriocephalus latus</name>
    <name type="common">Fish tapeworm</name>
    <name type="synonym">Diphyllobothrium latum</name>
    <dbReference type="NCBI Taxonomy" id="60516"/>
    <lineage>
        <taxon>Eukaryota</taxon>
        <taxon>Metazoa</taxon>
        <taxon>Spiralia</taxon>
        <taxon>Lophotrochozoa</taxon>
        <taxon>Platyhelminthes</taxon>
        <taxon>Cestoda</taxon>
        <taxon>Eucestoda</taxon>
        <taxon>Diphyllobothriidea</taxon>
        <taxon>Diphyllobothriidae</taxon>
        <taxon>Dibothriocephalus</taxon>
    </lineage>
</organism>
<protein>
    <submittedName>
        <fullName evidence="1">Uncharacterized protein</fullName>
    </submittedName>
</protein>